<dbReference type="AlphaFoldDB" id="A0A6V7UJQ3"/>
<evidence type="ECO:0000313" key="2">
    <source>
        <dbReference type="Proteomes" id="UP000580250"/>
    </source>
</evidence>
<dbReference type="EMBL" id="CAJEWN010000075">
    <property type="protein sequence ID" value="CAD2159640.1"/>
    <property type="molecule type" value="Genomic_DNA"/>
</dbReference>
<proteinExistence type="predicted"/>
<protein>
    <submittedName>
        <fullName evidence="1">Uncharacterized protein</fullName>
    </submittedName>
</protein>
<sequence>MSTIPVFEGFQIYPTQSKKYSIEQLSQQLPQLFSNKNDRVAQFDEQLELICSEQFSMESLISGKQFLQFPLKEYLINNLKKMEEDVILDMAKSLIERIVKNGDVEEGTNFERLLDFTLVFMDCCAEIVNGSISSKMIESLQILYKELENLLTNAETSQKNSSEILFKSKIIPTAPLTDYYMERIELRKI</sequence>
<comment type="caution">
    <text evidence="1">The sequence shown here is derived from an EMBL/GenBank/DDBJ whole genome shotgun (WGS) entry which is preliminary data.</text>
</comment>
<name>A0A6V7UJQ3_MELEN</name>
<evidence type="ECO:0000313" key="1">
    <source>
        <dbReference type="EMBL" id="CAD2159640.1"/>
    </source>
</evidence>
<reference evidence="1 2" key="1">
    <citation type="submission" date="2020-08" db="EMBL/GenBank/DDBJ databases">
        <authorList>
            <person name="Koutsovoulos G."/>
            <person name="Danchin GJ E."/>
        </authorList>
    </citation>
    <scope>NUCLEOTIDE SEQUENCE [LARGE SCALE GENOMIC DNA]</scope>
</reference>
<dbReference type="Proteomes" id="UP000580250">
    <property type="component" value="Unassembled WGS sequence"/>
</dbReference>
<accession>A0A6V7UJQ3</accession>
<organism evidence="1 2">
    <name type="scientific">Meloidogyne enterolobii</name>
    <name type="common">Root-knot nematode worm</name>
    <name type="synonym">Meloidogyne mayaguensis</name>
    <dbReference type="NCBI Taxonomy" id="390850"/>
    <lineage>
        <taxon>Eukaryota</taxon>
        <taxon>Metazoa</taxon>
        <taxon>Ecdysozoa</taxon>
        <taxon>Nematoda</taxon>
        <taxon>Chromadorea</taxon>
        <taxon>Rhabditida</taxon>
        <taxon>Tylenchina</taxon>
        <taxon>Tylenchomorpha</taxon>
        <taxon>Tylenchoidea</taxon>
        <taxon>Meloidogynidae</taxon>
        <taxon>Meloidogyninae</taxon>
        <taxon>Meloidogyne</taxon>
    </lineage>
</organism>
<gene>
    <name evidence="1" type="ORF">MENT_LOCUS13823</name>
</gene>